<dbReference type="AlphaFoldDB" id="F8WXZ1"/>
<dbReference type="Proteomes" id="UP000006420">
    <property type="component" value="Unassembled WGS sequence"/>
</dbReference>
<dbReference type="EMBL" id="ADLW01000003">
    <property type="protein sequence ID" value="EGK04594.1"/>
    <property type="molecule type" value="Genomic_DNA"/>
</dbReference>
<name>F8WXZ1_9BACT</name>
<proteinExistence type="predicted"/>
<gene>
    <name evidence="1" type="ORF">HMPREF9456_00921</name>
</gene>
<dbReference type="GeneID" id="78081595"/>
<comment type="caution">
    <text evidence="1">The sequence shown here is derived from an EMBL/GenBank/DDBJ whole genome shotgun (WGS) entry which is preliminary data.</text>
</comment>
<dbReference type="eggNOG" id="ENOG502ZCB5">
    <property type="taxonomic scope" value="Bacteria"/>
</dbReference>
<evidence type="ECO:0000313" key="2">
    <source>
        <dbReference type="Proteomes" id="UP000006420"/>
    </source>
</evidence>
<accession>F8WXZ1</accession>
<evidence type="ECO:0000313" key="1">
    <source>
        <dbReference type="EMBL" id="EGK04594.1"/>
    </source>
</evidence>
<organism evidence="1 2">
    <name type="scientific">Dysgonomonas mossii DSM 22836</name>
    <dbReference type="NCBI Taxonomy" id="742767"/>
    <lineage>
        <taxon>Bacteria</taxon>
        <taxon>Pseudomonadati</taxon>
        <taxon>Bacteroidota</taxon>
        <taxon>Bacteroidia</taxon>
        <taxon>Bacteroidales</taxon>
        <taxon>Dysgonomonadaceae</taxon>
        <taxon>Dysgonomonas</taxon>
    </lineage>
</organism>
<keyword evidence="2" id="KW-1185">Reference proteome</keyword>
<dbReference type="OrthoDB" id="6626310at2"/>
<dbReference type="HOGENOM" id="CLU_460539_0_0_10"/>
<reference evidence="1 2" key="1">
    <citation type="submission" date="2011-04" db="EMBL/GenBank/DDBJ databases">
        <title>The Genome Sequence of Dysgonomonas mossii DSM 22836.</title>
        <authorList>
            <consortium name="The Broad Institute Genome Sequencing Platform"/>
            <person name="Earl A."/>
            <person name="Ward D."/>
            <person name="Feldgarden M."/>
            <person name="Gevers D."/>
            <person name="Pudlo N."/>
            <person name="Martens E."/>
            <person name="Allen-Vercoe E."/>
            <person name="Young S.K."/>
            <person name="Zeng Q."/>
            <person name="Gargeya S."/>
            <person name="Fitzgerald M."/>
            <person name="Haas B."/>
            <person name="Abouelleil A."/>
            <person name="Alvarado L."/>
            <person name="Arachchi H.M."/>
            <person name="Berlin A."/>
            <person name="Brown A."/>
            <person name="Chapman S.B."/>
            <person name="Chen Z."/>
            <person name="Dunbar C."/>
            <person name="Freedman E."/>
            <person name="Gearin G."/>
            <person name="Gellesch M."/>
            <person name="Goldberg J."/>
            <person name="Griggs A."/>
            <person name="Gujja S."/>
            <person name="Heiman D."/>
            <person name="Howarth C."/>
            <person name="Larson L."/>
            <person name="Lui A."/>
            <person name="MacDonald P.J.P."/>
            <person name="Mehta T."/>
            <person name="Montmayeur A."/>
            <person name="Murphy C."/>
            <person name="Neiman D."/>
            <person name="Pearson M."/>
            <person name="Priest M."/>
            <person name="Roberts A."/>
            <person name="Saif S."/>
            <person name="Shea T."/>
            <person name="Shenoy N."/>
            <person name="Sisk P."/>
            <person name="Stolte C."/>
            <person name="Sykes S."/>
            <person name="Yandava C."/>
            <person name="Wortman J."/>
            <person name="Nusbaum C."/>
            <person name="Birren B."/>
        </authorList>
    </citation>
    <scope>NUCLEOTIDE SEQUENCE [LARGE SCALE GENOMIC DNA]</scope>
    <source>
        <strain evidence="1 2">DSM 22836</strain>
    </source>
</reference>
<dbReference type="RefSeq" id="WP_006842292.1">
    <property type="nucleotide sequence ID" value="NZ_AQWJ01000002.1"/>
</dbReference>
<sequence length="590" mass="69873">MKYIRPTHWVDIEKQDGLLFFAQILNETLFDYTLPTYKPQALNVRLLCVEAIQTIENINKGLIKKPNIDSIIEELIWSLNIDSVSRYLLGDRFEEIIKRINNDKNNLIKLKEIIILLYHFFDNRKYLKNIEQVLIELIPEGKEKDKIYYLTKNLITEYINYGYTTGFIYHMSNRHYFNNKRPVTEIDPQSFFDLFSFTKKSFTVIYKVSKLFYEFKKVSDYFNFEILDNYPVERLDEEAKRFIANKKDTEVFIVFEDIEALDNNVARIITEKILSNIGSLFSFYHHKEPLYINDLALVFNNTDSYTVIIEEPIKSIIKKSDTKPRIASNKVKELLTNLNLPSTTSYRIIRAINLHSIALTTEELENKLVNIWTAIETLIPKDTEYGSDRIVHIIDSLLPFQTYKYLNQLIEQLGRDFLFYNRNISNKLLKKIHTINDQESDIGRLSALIMTAENEDIRTELYGLLKNYPLLRWRVFTLNKKLSNGKNIKKMLDNHQQRIKWQVRRIYRVRNLIVHSGRMPSYTNILVENLHNYFDDLLNYVIDNSIAEKRIKSINEAIIDCNIYSSRLFTVLDKMKNDEISLANYKNIIN</sequence>
<protein>
    <submittedName>
        <fullName evidence="1">Uncharacterized protein</fullName>
    </submittedName>
</protein>